<evidence type="ECO:0000313" key="3">
    <source>
        <dbReference type="Proteomes" id="UP001236657"/>
    </source>
</evidence>
<feature type="region of interest" description="Disordered" evidence="1">
    <location>
        <begin position="113"/>
        <end position="164"/>
    </location>
</feature>
<name>A0ABY9MN24_9GAMM</name>
<dbReference type="RefSeq" id="WP_308894416.1">
    <property type="nucleotide sequence ID" value="NZ_CP133218.1"/>
</dbReference>
<proteinExistence type="predicted"/>
<dbReference type="EMBL" id="CP133218">
    <property type="protein sequence ID" value="WML90070.1"/>
    <property type="molecule type" value="Genomic_DNA"/>
</dbReference>
<keyword evidence="3" id="KW-1185">Reference proteome</keyword>
<accession>A0ABY9MN24</accession>
<dbReference type="Gene3D" id="1.10.150.20">
    <property type="entry name" value="5' to 3' exonuclease, C-terminal subdomain"/>
    <property type="match status" value="1"/>
</dbReference>
<gene>
    <name evidence="2" type="ORF">RCF98_13975</name>
</gene>
<dbReference type="Proteomes" id="UP001236657">
    <property type="component" value="Chromosome"/>
</dbReference>
<evidence type="ECO:0000313" key="2">
    <source>
        <dbReference type="EMBL" id="WML90070.1"/>
    </source>
</evidence>
<protein>
    <submittedName>
        <fullName evidence="2">Helix-hairpin-helix domain-containing protein</fullName>
    </submittedName>
</protein>
<dbReference type="SUPFAM" id="SSF47794">
    <property type="entry name" value="Rad51 N-terminal domain-like"/>
    <property type="match status" value="1"/>
</dbReference>
<evidence type="ECO:0000256" key="1">
    <source>
        <dbReference type="SAM" id="MobiDB-lite"/>
    </source>
</evidence>
<reference evidence="2 3" key="1">
    <citation type="submission" date="2023-08" db="EMBL/GenBank/DDBJ databases">
        <title>New molecular markers tilS and rpoB for phylogenetic and monitoring studies of the genus Thiothrix biodiversity.</title>
        <authorList>
            <person name="Ravin N.V."/>
            <person name="Smolyakov D."/>
            <person name="Markov N.D."/>
            <person name="Beletsky A.V."/>
            <person name="Mardanov A.V."/>
            <person name="Rudenko T.S."/>
            <person name="Grabovich M.Y."/>
        </authorList>
    </citation>
    <scope>NUCLEOTIDE SEQUENCE [LARGE SCALE GENOMIC DNA]</scope>
    <source>
        <strain evidence="2 3">MK1</strain>
    </source>
</reference>
<dbReference type="Pfam" id="PF14520">
    <property type="entry name" value="HHH_5"/>
    <property type="match status" value="1"/>
</dbReference>
<dbReference type="InterPro" id="IPR010995">
    <property type="entry name" value="DNA_repair_Rad51/TF_NusA_a-hlx"/>
</dbReference>
<feature type="compositionally biased region" description="Basic and acidic residues" evidence="1">
    <location>
        <begin position="138"/>
        <end position="151"/>
    </location>
</feature>
<sequence length="164" mass="17664">MELEVVNVKYVGPATVKRLAEHGITSVQQLADMSVEALIALPGIGENTAPLIIASAQAMLAQSPQDDAIANIVLEDEVITPNTLSMDGAAIEVELVAAFERSLSTSILKKQARQEKKAKKAAKQAQKDLKKATKKAAKKAEKAAKKDEKAVRKAKKHEKKAKKK</sequence>
<feature type="compositionally biased region" description="Basic residues" evidence="1">
    <location>
        <begin position="152"/>
        <end position="164"/>
    </location>
</feature>
<organism evidence="2 3">
    <name type="scientific">Thiothrix lacustris</name>
    <dbReference type="NCBI Taxonomy" id="525917"/>
    <lineage>
        <taxon>Bacteria</taxon>
        <taxon>Pseudomonadati</taxon>
        <taxon>Pseudomonadota</taxon>
        <taxon>Gammaproteobacteria</taxon>
        <taxon>Thiotrichales</taxon>
        <taxon>Thiotrichaceae</taxon>
        <taxon>Thiothrix</taxon>
    </lineage>
</organism>